<keyword evidence="2" id="KW-1185">Reference proteome</keyword>
<name>A0A5N4DVD2_CAMDR</name>
<evidence type="ECO:0000313" key="2">
    <source>
        <dbReference type="Proteomes" id="UP000299084"/>
    </source>
</evidence>
<proteinExistence type="predicted"/>
<dbReference type="Proteomes" id="UP000299084">
    <property type="component" value="Unassembled WGS sequence"/>
</dbReference>
<dbReference type="AlphaFoldDB" id="A0A5N4DVD2"/>
<accession>A0A5N4DVD2</accession>
<comment type="caution">
    <text evidence="1">The sequence shown here is derived from an EMBL/GenBank/DDBJ whole genome shotgun (WGS) entry which is preliminary data.</text>
</comment>
<reference evidence="1 2" key="1">
    <citation type="journal article" date="2019" name="Mol. Ecol. Resour.">
        <title>Improving Illumina assemblies with Hi-C and long reads: an example with the North African dromedary.</title>
        <authorList>
            <person name="Elbers J.P."/>
            <person name="Rogers M.F."/>
            <person name="Perelman P.L."/>
            <person name="Proskuryakova A.A."/>
            <person name="Serdyukova N.A."/>
            <person name="Johnson W.E."/>
            <person name="Horin P."/>
            <person name="Corander J."/>
            <person name="Murphy D."/>
            <person name="Burger P.A."/>
        </authorList>
    </citation>
    <scope>NUCLEOTIDE SEQUENCE [LARGE SCALE GENOMIC DNA]</scope>
    <source>
        <strain evidence="1">Drom800</strain>
        <tissue evidence="1">Blood</tissue>
    </source>
</reference>
<sequence>MEAGSSLCRDKPKGLFPHDLVDSTGPALSLCVHGSHVYNLKFSHSHLGNTFENERGLSQVARWVIQVDPGTVLGKPGSGIILP</sequence>
<dbReference type="EMBL" id="JWIN03000009">
    <property type="protein sequence ID" value="KAB1275017.1"/>
    <property type="molecule type" value="Genomic_DNA"/>
</dbReference>
<protein>
    <submittedName>
        <fullName evidence="1">Uncharacterized protein</fullName>
    </submittedName>
</protein>
<organism evidence="1 2">
    <name type="scientific">Camelus dromedarius</name>
    <name type="common">Dromedary</name>
    <name type="synonym">Arabian camel</name>
    <dbReference type="NCBI Taxonomy" id="9838"/>
    <lineage>
        <taxon>Eukaryota</taxon>
        <taxon>Metazoa</taxon>
        <taxon>Chordata</taxon>
        <taxon>Craniata</taxon>
        <taxon>Vertebrata</taxon>
        <taxon>Euteleostomi</taxon>
        <taxon>Mammalia</taxon>
        <taxon>Eutheria</taxon>
        <taxon>Laurasiatheria</taxon>
        <taxon>Artiodactyla</taxon>
        <taxon>Tylopoda</taxon>
        <taxon>Camelidae</taxon>
        <taxon>Camelus</taxon>
    </lineage>
</organism>
<evidence type="ECO:0000313" key="1">
    <source>
        <dbReference type="EMBL" id="KAB1275017.1"/>
    </source>
</evidence>
<gene>
    <name evidence="1" type="ORF">Cadr_000011528</name>
</gene>